<feature type="transmembrane region" description="Helical" evidence="2">
    <location>
        <begin position="203"/>
        <end position="225"/>
    </location>
</feature>
<keyword evidence="2" id="KW-1133">Transmembrane helix</keyword>
<feature type="transmembrane region" description="Helical" evidence="2">
    <location>
        <begin position="270"/>
        <end position="294"/>
    </location>
</feature>
<feature type="transmembrane region" description="Helical" evidence="2">
    <location>
        <begin position="112"/>
        <end position="133"/>
    </location>
</feature>
<keyword evidence="2" id="KW-0812">Transmembrane</keyword>
<accession>A0ABV3XB81</accession>
<dbReference type="EMBL" id="JBFNXQ010000010">
    <property type="protein sequence ID" value="MEX5717814.1"/>
    <property type="molecule type" value="Genomic_DNA"/>
</dbReference>
<comment type="caution">
    <text evidence="3">The sequence shown here is derived from an EMBL/GenBank/DDBJ whole genome shotgun (WGS) entry which is preliminary data.</text>
</comment>
<organism evidence="3 4">
    <name type="scientific">Geodermatophilus maliterrae</name>
    <dbReference type="NCBI Taxonomy" id="3162531"/>
    <lineage>
        <taxon>Bacteria</taxon>
        <taxon>Bacillati</taxon>
        <taxon>Actinomycetota</taxon>
        <taxon>Actinomycetes</taxon>
        <taxon>Geodermatophilales</taxon>
        <taxon>Geodermatophilaceae</taxon>
        <taxon>Geodermatophilus</taxon>
    </lineage>
</organism>
<evidence type="ECO:0000256" key="2">
    <source>
        <dbReference type="SAM" id="Phobius"/>
    </source>
</evidence>
<dbReference type="RefSeq" id="WP_369204044.1">
    <property type="nucleotide sequence ID" value="NZ_JBFNXQ010000010.1"/>
</dbReference>
<gene>
    <name evidence="3" type="ORF">ABQ292_05455</name>
</gene>
<feature type="region of interest" description="Disordered" evidence="1">
    <location>
        <begin position="13"/>
        <end position="92"/>
    </location>
</feature>
<keyword evidence="4" id="KW-1185">Reference proteome</keyword>
<protein>
    <submittedName>
        <fullName evidence="3">DUF3159 domain-containing protein</fullName>
    </submittedName>
</protein>
<sequence>MYLRVAWGGACGGDAAGRRCPGPVPTLTRPTPSTAGARSRRTATRQPGPPRWRPDTTRSRGGSRGATDERDAGRSSHGRRLERRPEAAGRCRGNGCGLDATARVRSRRRDACSVDGGLPPLVFVAVNAIAGAHAPRSTALAAAIGVAVATGLAILVLRLVRRKTLEQALAGLAGLTVAVVFAARSGEARGFFLPAIYVDAAYAVVFAASAAIGRPLVGIIHGLLYRRRGRWRTDAGLRRTFMIATVGWSLVFAIRAGVQAFPYGEDRPALLAVGKLLLGWPLTILALLLTLAYLRGVTAGRTDASPGS</sequence>
<keyword evidence="2" id="KW-0472">Membrane</keyword>
<dbReference type="Proteomes" id="UP001560045">
    <property type="component" value="Unassembled WGS sequence"/>
</dbReference>
<proteinExistence type="predicted"/>
<feature type="transmembrane region" description="Helical" evidence="2">
    <location>
        <begin position="167"/>
        <end position="183"/>
    </location>
</feature>
<feature type="transmembrane region" description="Helical" evidence="2">
    <location>
        <begin position="237"/>
        <end position="258"/>
    </location>
</feature>
<evidence type="ECO:0000313" key="4">
    <source>
        <dbReference type="Proteomes" id="UP001560045"/>
    </source>
</evidence>
<dbReference type="InterPro" id="IPR016566">
    <property type="entry name" value="UCP010219"/>
</dbReference>
<evidence type="ECO:0000313" key="3">
    <source>
        <dbReference type="EMBL" id="MEX5717814.1"/>
    </source>
</evidence>
<dbReference type="Pfam" id="PF11361">
    <property type="entry name" value="DUF3159"/>
    <property type="match status" value="1"/>
</dbReference>
<evidence type="ECO:0000256" key="1">
    <source>
        <dbReference type="SAM" id="MobiDB-lite"/>
    </source>
</evidence>
<name>A0ABV3XB81_9ACTN</name>
<feature type="transmembrane region" description="Helical" evidence="2">
    <location>
        <begin position="139"/>
        <end position="160"/>
    </location>
</feature>
<reference evidence="3 4" key="1">
    <citation type="submission" date="2024-06" db="EMBL/GenBank/DDBJ databases">
        <title>Draft genome sequence of Geodermatophilus badlandi, a novel member of the Geodermatophilaceae isolated from badland sedimentary rocks in the Red desert, Wyoming, USA.</title>
        <authorList>
            <person name="Ben Tekaya S."/>
            <person name="Nouioui I."/>
            <person name="Flores G.M."/>
            <person name="Shaal M.N."/>
            <person name="Bredoire F."/>
            <person name="Basile F."/>
            <person name="Van Diepen L."/>
            <person name="Ward N.L."/>
        </authorList>
    </citation>
    <scope>NUCLEOTIDE SEQUENCE [LARGE SCALE GENOMIC DNA]</scope>
    <source>
        <strain evidence="3 4">WL48A</strain>
    </source>
</reference>